<keyword evidence="2" id="KW-1185">Reference proteome</keyword>
<proteinExistence type="predicted"/>
<accession>A0A6I2UJ77</accession>
<evidence type="ECO:0000313" key="1">
    <source>
        <dbReference type="EMBL" id="MSU09775.1"/>
    </source>
</evidence>
<protein>
    <recommendedName>
        <fullName evidence="3">Glutamate decarboxylase</fullName>
    </recommendedName>
</protein>
<evidence type="ECO:0008006" key="3">
    <source>
        <dbReference type="Google" id="ProtNLM"/>
    </source>
</evidence>
<comment type="caution">
    <text evidence="1">The sequence shown here is derived from an EMBL/GenBank/DDBJ whole genome shotgun (WGS) entry which is preliminary data.</text>
</comment>
<dbReference type="AlphaFoldDB" id="A0A6I2UJ77"/>
<evidence type="ECO:0000313" key="2">
    <source>
        <dbReference type="Proteomes" id="UP000433181"/>
    </source>
</evidence>
<name>A0A6I2UJ77_9FIRM</name>
<dbReference type="RefSeq" id="WP_154407933.1">
    <property type="nucleotide sequence ID" value="NZ_JAQXJM010000012.1"/>
</dbReference>
<dbReference type="Proteomes" id="UP000433181">
    <property type="component" value="Unassembled WGS sequence"/>
</dbReference>
<sequence>MWVSIFVAKDKNEADRIMARLDDEGFVNRIRPGTGGIMQDGQLEVQVLESEALDAQQFCY</sequence>
<dbReference type="EMBL" id="VUNR01000033">
    <property type="protein sequence ID" value="MSU09775.1"/>
    <property type="molecule type" value="Genomic_DNA"/>
</dbReference>
<gene>
    <name evidence="1" type="ORF">FYJ84_12395</name>
</gene>
<organism evidence="1 2">
    <name type="scientific">Anaerovibrio slackiae</name>
    <dbReference type="NCBI Taxonomy" id="2652309"/>
    <lineage>
        <taxon>Bacteria</taxon>
        <taxon>Bacillati</taxon>
        <taxon>Bacillota</taxon>
        <taxon>Negativicutes</taxon>
        <taxon>Selenomonadales</taxon>
        <taxon>Selenomonadaceae</taxon>
        <taxon>Anaerovibrio</taxon>
    </lineage>
</organism>
<reference evidence="1 2" key="1">
    <citation type="submission" date="2019-08" db="EMBL/GenBank/DDBJ databases">
        <title>In-depth cultivation of the pig gut microbiome towards novel bacterial diversity and tailored functional studies.</title>
        <authorList>
            <person name="Wylensek D."/>
            <person name="Hitch T.C.A."/>
            <person name="Clavel T."/>
        </authorList>
    </citation>
    <scope>NUCLEOTIDE SEQUENCE [LARGE SCALE GENOMIC DNA]</scope>
    <source>
        <strain evidence="1 2">WCA-693-APC-5D-A</strain>
    </source>
</reference>
<dbReference type="GeneID" id="96779723"/>